<feature type="region of interest" description="Disordered" evidence="1">
    <location>
        <begin position="246"/>
        <end position="265"/>
    </location>
</feature>
<dbReference type="RefSeq" id="XP_002952638.1">
    <property type="nucleotide sequence ID" value="XM_002952592.1"/>
</dbReference>
<feature type="region of interest" description="Disordered" evidence="1">
    <location>
        <begin position="197"/>
        <end position="226"/>
    </location>
</feature>
<feature type="region of interest" description="Disordered" evidence="1">
    <location>
        <begin position="39"/>
        <end position="80"/>
    </location>
</feature>
<feature type="region of interest" description="Disordered" evidence="1">
    <location>
        <begin position="664"/>
        <end position="700"/>
    </location>
</feature>
<name>D8U1Y4_VOLCA</name>
<dbReference type="AlphaFoldDB" id="D8U1Y4"/>
<feature type="region of interest" description="Disordered" evidence="1">
    <location>
        <begin position="312"/>
        <end position="339"/>
    </location>
</feature>
<evidence type="ECO:0000313" key="2">
    <source>
        <dbReference type="EMBL" id="EFJ46191.1"/>
    </source>
</evidence>
<protein>
    <submittedName>
        <fullName evidence="2">Uncharacterized protein</fullName>
    </submittedName>
</protein>
<accession>D8U1Y4</accession>
<proteinExistence type="predicted"/>
<feature type="compositionally biased region" description="Gly residues" evidence="1">
    <location>
        <begin position="673"/>
        <end position="698"/>
    </location>
</feature>
<sequence>MFSHLTGKGTVSVHPSSMLSQQVNNRIERSPGFRCVLESASSGCSGGASPNLDAGRDATGAKRSVPSPPALPSSSRAGGQQMQQFVAYGMRRGALNDNQQLLLAAQHHHQPQQLQFLQQQANTQRVNEGRMDGALATGSAMGAPSLTACKQSSSSSFNGSPITNAAMETREDPALPSTRASDTGMPANRVLRFMHHQGGQYQHQERCPQQQLGPQAPGYPHQPDEEVASLQHGGRVLAPLRLDSSGEAGAATGAEGPGVLGPDTACQPAATSNAAVSVGQDVHLCRPSASSLGRMNGLGAASAAVAVNGGGLPGRPPSFGSHDPTALASGPPSAQNAPQRALLQQLEQHQQLQQLEQHQQLQQHFAIAGAAMSGGVTTRCSPGGVADAAAAASLGTGSGGGSTPAASPPLERSISAPQAALETQIAASRLRKLEQMGISPSQAVLAVASGSRLSGMHQPQLSCRTTLGYGHAGPGLGMEGPAGGVGSDAVQALKRSKAYGAHELLTPSVRGFMAQGPQPRFDPDVLQAQQQHHSQAGLLSRSLPNDIPPSAMLPAPSSGGSTGFAPFGAGGVLPVNGPVPGNMDLPMPMSMPHHPSDSFTRAPGMGGFIPLDGPGPGLLGPGAGGNGGSHGMGPMGPIGGMGMMAQGMVAACAMEGPDLGPQLGHAGVDMGTTGEGPGQSGGSCGGGSGSGSIPGDGLGPRCSDVAMDLADLGPEPDFLADTELQSFIAELCAPAPGPGGQQDPLTSQSVGSAGFRMGAEGAADLAMATHLQVDEEDSGLEVWALCNLSEWEPRLNDTLNGNRQSGEMSQLQFSVRMAIYC</sequence>
<evidence type="ECO:0000256" key="1">
    <source>
        <dbReference type="SAM" id="MobiDB-lite"/>
    </source>
</evidence>
<dbReference type="KEGG" id="vcn:VOLCADRAFT_93372"/>
<evidence type="ECO:0000313" key="3">
    <source>
        <dbReference type="Proteomes" id="UP000001058"/>
    </source>
</evidence>
<dbReference type="InParanoid" id="D8U1Y4"/>
<dbReference type="OrthoDB" id="553190at2759"/>
<gene>
    <name evidence="2" type="ORF">VOLCADRAFT_93372</name>
</gene>
<reference evidence="2 3" key="1">
    <citation type="journal article" date="2010" name="Science">
        <title>Genomic analysis of organismal complexity in the multicellular green alga Volvox carteri.</title>
        <authorList>
            <person name="Prochnik S.E."/>
            <person name="Umen J."/>
            <person name="Nedelcu A.M."/>
            <person name="Hallmann A."/>
            <person name="Miller S.M."/>
            <person name="Nishii I."/>
            <person name="Ferris P."/>
            <person name="Kuo A."/>
            <person name="Mitros T."/>
            <person name="Fritz-Laylin L.K."/>
            <person name="Hellsten U."/>
            <person name="Chapman J."/>
            <person name="Simakov O."/>
            <person name="Rensing S.A."/>
            <person name="Terry A."/>
            <person name="Pangilinan J."/>
            <person name="Kapitonov V."/>
            <person name="Jurka J."/>
            <person name="Salamov A."/>
            <person name="Shapiro H."/>
            <person name="Schmutz J."/>
            <person name="Grimwood J."/>
            <person name="Lindquist E."/>
            <person name="Lucas S."/>
            <person name="Grigoriev I.V."/>
            <person name="Schmitt R."/>
            <person name="Kirk D."/>
            <person name="Rokhsar D.S."/>
        </authorList>
    </citation>
    <scope>NUCLEOTIDE SEQUENCE [LARGE SCALE GENOMIC DNA]</scope>
    <source>
        <strain evidence="3">f. Nagariensis / Eve</strain>
    </source>
</reference>
<dbReference type="GeneID" id="9627295"/>
<dbReference type="Proteomes" id="UP000001058">
    <property type="component" value="Unassembled WGS sequence"/>
</dbReference>
<keyword evidence="3" id="KW-1185">Reference proteome</keyword>
<dbReference type="EMBL" id="GL378352">
    <property type="protein sequence ID" value="EFJ46191.1"/>
    <property type="molecule type" value="Genomic_DNA"/>
</dbReference>
<organism evidence="3">
    <name type="scientific">Volvox carteri f. nagariensis</name>
    <dbReference type="NCBI Taxonomy" id="3068"/>
    <lineage>
        <taxon>Eukaryota</taxon>
        <taxon>Viridiplantae</taxon>
        <taxon>Chlorophyta</taxon>
        <taxon>core chlorophytes</taxon>
        <taxon>Chlorophyceae</taxon>
        <taxon>CS clade</taxon>
        <taxon>Chlamydomonadales</taxon>
        <taxon>Volvocaceae</taxon>
        <taxon>Volvox</taxon>
    </lineage>
</organism>
<feature type="compositionally biased region" description="Low complexity" evidence="1">
    <location>
        <begin position="39"/>
        <end position="49"/>
    </location>
</feature>
<feature type="compositionally biased region" description="Polar residues" evidence="1">
    <location>
        <begin position="199"/>
        <end position="213"/>
    </location>
</feature>